<keyword evidence="10" id="KW-1185">Reference proteome</keyword>
<proteinExistence type="inferred from homology"/>
<comment type="subcellular location">
    <subcellularLocation>
        <location evidence="1">Plastid</location>
        <location evidence="1">Chloroplast inner membrane</location>
        <topology evidence="1">Multi-pass membrane protein</topology>
    </subcellularLocation>
</comment>
<dbReference type="NCBIfam" id="TIGR00994">
    <property type="entry name" value="3a0901s05TIC20"/>
    <property type="match status" value="1"/>
</dbReference>
<comment type="similarity">
    <text evidence="2">Belongs to the Tic20 family.</text>
</comment>
<dbReference type="PANTHER" id="PTHR33510">
    <property type="entry name" value="PROTEIN TIC 20-II, CHLOROPLASTIC"/>
    <property type="match status" value="1"/>
</dbReference>
<feature type="region of interest" description="Disordered" evidence="7">
    <location>
        <begin position="310"/>
        <end position="330"/>
    </location>
</feature>
<feature type="transmembrane region" description="Helical" evidence="8">
    <location>
        <begin position="218"/>
        <end position="242"/>
    </location>
</feature>
<evidence type="ECO:0000256" key="7">
    <source>
        <dbReference type="SAM" id="MobiDB-lite"/>
    </source>
</evidence>
<gene>
    <name evidence="9" type="primary">A09p002660.1_BraROA</name>
    <name evidence="9" type="ORF">IGI04_032908</name>
</gene>
<dbReference type="Proteomes" id="UP000823674">
    <property type="component" value="Chromosome A09"/>
</dbReference>
<feature type="transmembrane region" description="Helical" evidence="8">
    <location>
        <begin position="527"/>
        <end position="549"/>
    </location>
</feature>
<keyword evidence="3 8" id="KW-0812">Transmembrane</keyword>
<feature type="transmembrane region" description="Helical" evidence="8">
    <location>
        <begin position="452"/>
        <end position="475"/>
    </location>
</feature>
<dbReference type="EMBL" id="JADBGQ010000008">
    <property type="protein sequence ID" value="KAG5381438.1"/>
    <property type="molecule type" value="Genomic_DNA"/>
</dbReference>
<reference evidence="9 10" key="1">
    <citation type="submission" date="2021-03" db="EMBL/GenBank/DDBJ databases">
        <authorList>
            <person name="King G.J."/>
            <person name="Bancroft I."/>
            <person name="Baten A."/>
            <person name="Bloomfield J."/>
            <person name="Borpatragohain P."/>
            <person name="He Z."/>
            <person name="Irish N."/>
            <person name="Irwin J."/>
            <person name="Liu K."/>
            <person name="Mauleon R.P."/>
            <person name="Moore J."/>
            <person name="Morris R."/>
            <person name="Ostergaard L."/>
            <person name="Wang B."/>
            <person name="Wells R."/>
        </authorList>
    </citation>
    <scope>NUCLEOTIDE SEQUENCE [LARGE SCALE GENOMIC DNA]</scope>
    <source>
        <strain evidence="9">R-o-18</strain>
        <tissue evidence="9">Leaf</tissue>
    </source>
</reference>
<dbReference type="InterPro" id="IPR005691">
    <property type="entry name" value="Tic20"/>
</dbReference>
<sequence>MHGLAATATTGSLTMQGLAATATTGSLTMQGLAATATTGSLIFLADRFRFLSPPPLRHHNQLMVSFPQVRFITKLKLSANSRSPREIAPLSASSKHLSGHGWPPFDDGFGRRRRPRQRPSKPAFKDDFFKIKLPNIAERPEWWWRTLACSPYLISLQVSDVGIYVRPFLEKYDATGNIIKFIPGAITRWPRWFFMLYCYLGCTFLVKNKELPHFFRFHVIMGILLETALQIIWCTSDFFPLIHSRGRLAMYYETAMGFAYICVLLECIRCALAGVYPQIPFVADAASIHTRDTTRKSPIRLQTHSSSRKFLKTDLENTSEPPPEVSAGKETMQGLAATTTTTNLGSLTFLAPRKQQHSPILNKYVNQRVSFPKLDSFPKLRLSADSVSQRCPRVIAPLSATAPASSNHLFAHGLPPLTTGFTRRQRPLEPARAFKDDFFKIKLPKIAERPEWWWRTLACIPYLISLQISDVGFYVQPFLEKYDAIGDMIYFIPGAINRWPSWFFMLYCYLGYMFVVKNKDLPHYFRFHMMMGMLLETALQIIWCTSNFFPLIHFKGRLGMYYWMVIGFTYICLLLECIRCALAGVYAQIPFVTDAASIHTLFNLGGFSRPLR</sequence>
<evidence type="ECO:0000256" key="5">
    <source>
        <dbReference type="ARBA" id="ARBA00022989"/>
    </source>
</evidence>
<comment type="caution">
    <text evidence="9">The sequence shown here is derived from an EMBL/GenBank/DDBJ whole genome shotgun (WGS) entry which is preliminary data.</text>
</comment>
<keyword evidence="4" id="KW-0934">Plastid</keyword>
<protein>
    <recommendedName>
        <fullName evidence="11">Protein TIC 20</fullName>
    </recommendedName>
</protein>
<evidence type="ECO:0000256" key="6">
    <source>
        <dbReference type="ARBA" id="ARBA00023136"/>
    </source>
</evidence>
<feature type="region of interest" description="Disordered" evidence="7">
    <location>
        <begin position="90"/>
        <end position="122"/>
    </location>
</feature>
<evidence type="ECO:0000256" key="3">
    <source>
        <dbReference type="ARBA" id="ARBA00022692"/>
    </source>
</evidence>
<evidence type="ECO:0000313" key="10">
    <source>
        <dbReference type="Proteomes" id="UP000823674"/>
    </source>
</evidence>
<evidence type="ECO:0000256" key="2">
    <source>
        <dbReference type="ARBA" id="ARBA00009596"/>
    </source>
</evidence>
<accession>A0ABQ7L4C9</accession>
<keyword evidence="6 8" id="KW-0472">Membrane</keyword>
<feature type="transmembrane region" description="Helical" evidence="8">
    <location>
        <begin position="561"/>
        <end position="582"/>
    </location>
</feature>
<evidence type="ECO:0000313" key="9">
    <source>
        <dbReference type="EMBL" id="KAG5381438.1"/>
    </source>
</evidence>
<feature type="transmembrane region" description="Helical" evidence="8">
    <location>
        <begin position="495"/>
        <end position="515"/>
    </location>
</feature>
<evidence type="ECO:0000256" key="4">
    <source>
        <dbReference type="ARBA" id="ARBA00022780"/>
    </source>
</evidence>
<dbReference type="Pfam" id="PF16166">
    <property type="entry name" value="TIC20"/>
    <property type="match status" value="2"/>
</dbReference>
<keyword evidence="5 8" id="KW-1133">Transmembrane helix</keyword>
<name>A0ABQ7L4C9_BRACM</name>
<evidence type="ECO:0008006" key="11">
    <source>
        <dbReference type="Google" id="ProtNLM"/>
    </source>
</evidence>
<organism evidence="9 10">
    <name type="scientific">Brassica rapa subsp. trilocularis</name>
    <dbReference type="NCBI Taxonomy" id="1813537"/>
    <lineage>
        <taxon>Eukaryota</taxon>
        <taxon>Viridiplantae</taxon>
        <taxon>Streptophyta</taxon>
        <taxon>Embryophyta</taxon>
        <taxon>Tracheophyta</taxon>
        <taxon>Spermatophyta</taxon>
        <taxon>Magnoliopsida</taxon>
        <taxon>eudicotyledons</taxon>
        <taxon>Gunneridae</taxon>
        <taxon>Pentapetalae</taxon>
        <taxon>rosids</taxon>
        <taxon>malvids</taxon>
        <taxon>Brassicales</taxon>
        <taxon>Brassicaceae</taxon>
        <taxon>Brassiceae</taxon>
        <taxon>Brassica</taxon>
    </lineage>
</organism>
<keyword evidence="4" id="KW-1001">Plastid inner membrane</keyword>
<evidence type="ECO:0000256" key="1">
    <source>
        <dbReference type="ARBA" id="ARBA00004478"/>
    </source>
</evidence>
<evidence type="ECO:0000256" key="8">
    <source>
        <dbReference type="SAM" id="Phobius"/>
    </source>
</evidence>
<feature type="transmembrane region" description="Helical" evidence="8">
    <location>
        <begin position="189"/>
        <end position="206"/>
    </location>
</feature>
<dbReference type="PANTHER" id="PTHR33510:SF12">
    <property type="entry name" value="PROTEIN TIC 20-IV, CHLOROPLASTIC"/>
    <property type="match status" value="1"/>
</dbReference>